<proteinExistence type="inferred from homology"/>
<dbReference type="STRING" id="543379.A0A232F792"/>
<comment type="catalytic activity">
    <reaction evidence="1">
        <text>Hydrolysis of terminal, non-reducing (1-&gt;4)-linked alpha-D-glucose residues with release of alpha-D-glucose.</text>
        <dbReference type="EC" id="3.2.1.20"/>
    </reaction>
</comment>
<keyword evidence="8" id="KW-1185">Reference proteome</keyword>
<keyword evidence="4" id="KW-0325">Glycoprotein</keyword>
<evidence type="ECO:0000256" key="1">
    <source>
        <dbReference type="ARBA" id="ARBA00001657"/>
    </source>
</evidence>
<dbReference type="Gene3D" id="3.20.20.80">
    <property type="entry name" value="Glycosidases"/>
    <property type="match status" value="2"/>
</dbReference>
<comment type="similarity">
    <text evidence="2">Belongs to the glycosyl hydrolase 13 family.</text>
</comment>
<evidence type="ECO:0000313" key="8">
    <source>
        <dbReference type="Proteomes" id="UP000215335"/>
    </source>
</evidence>
<reference evidence="7 8" key="1">
    <citation type="journal article" date="2017" name="Curr. Biol.">
        <title>The Evolution of Venom by Co-option of Single-Copy Genes.</title>
        <authorList>
            <person name="Martinson E.O."/>
            <person name="Mrinalini"/>
            <person name="Kelkar Y.D."/>
            <person name="Chang C.H."/>
            <person name="Werren J.H."/>
        </authorList>
    </citation>
    <scope>NUCLEOTIDE SEQUENCE [LARGE SCALE GENOMIC DNA]</scope>
    <source>
        <strain evidence="7 8">Alberta</strain>
        <tissue evidence="7">Whole body</tissue>
    </source>
</reference>
<feature type="domain" description="Glycosyl hydrolase family 13 catalytic" evidence="6">
    <location>
        <begin position="599"/>
        <end position="986"/>
    </location>
</feature>
<comment type="caution">
    <text evidence="7">The sequence shown here is derived from an EMBL/GenBank/DDBJ whole genome shotgun (WGS) entry which is preliminary data.</text>
</comment>
<dbReference type="EC" id="3.2.1.20" evidence="3"/>
<evidence type="ECO:0000256" key="5">
    <source>
        <dbReference type="ARBA" id="ARBA00023295"/>
    </source>
</evidence>
<feature type="domain" description="Glycosyl hydrolase family 13 catalytic" evidence="6">
    <location>
        <begin position="57"/>
        <end position="439"/>
    </location>
</feature>
<protein>
    <recommendedName>
        <fullName evidence="3">alpha-glucosidase</fullName>
        <ecNumber evidence="3">3.2.1.20</ecNumber>
    </recommendedName>
</protein>
<dbReference type="Proteomes" id="UP000215335">
    <property type="component" value="Unassembled WGS sequence"/>
</dbReference>
<dbReference type="FunFam" id="3.90.400.10:FF:000001">
    <property type="entry name" value="Maltase A3, isoform A"/>
    <property type="match status" value="2"/>
</dbReference>
<organism evidence="7 8">
    <name type="scientific">Trichomalopsis sarcophagae</name>
    <dbReference type="NCBI Taxonomy" id="543379"/>
    <lineage>
        <taxon>Eukaryota</taxon>
        <taxon>Metazoa</taxon>
        <taxon>Ecdysozoa</taxon>
        <taxon>Arthropoda</taxon>
        <taxon>Hexapoda</taxon>
        <taxon>Insecta</taxon>
        <taxon>Pterygota</taxon>
        <taxon>Neoptera</taxon>
        <taxon>Endopterygota</taxon>
        <taxon>Hymenoptera</taxon>
        <taxon>Apocrita</taxon>
        <taxon>Proctotrupomorpha</taxon>
        <taxon>Chalcidoidea</taxon>
        <taxon>Pteromalidae</taxon>
        <taxon>Pteromalinae</taxon>
        <taxon>Trichomalopsis</taxon>
    </lineage>
</organism>
<keyword evidence="5" id="KW-0378">Hydrolase</keyword>
<dbReference type="Pfam" id="PF00128">
    <property type="entry name" value="Alpha-amylase"/>
    <property type="match status" value="2"/>
</dbReference>
<evidence type="ECO:0000256" key="4">
    <source>
        <dbReference type="ARBA" id="ARBA00023180"/>
    </source>
</evidence>
<evidence type="ECO:0000256" key="3">
    <source>
        <dbReference type="ARBA" id="ARBA00012741"/>
    </source>
</evidence>
<dbReference type="GO" id="GO:0004558">
    <property type="term" value="F:alpha-1,4-glucosidase activity"/>
    <property type="evidence" value="ECO:0007669"/>
    <property type="project" value="UniProtKB-EC"/>
</dbReference>
<evidence type="ECO:0000256" key="2">
    <source>
        <dbReference type="ARBA" id="ARBA00008061"/>
    </source>
</evidence>
<dbReference type="SMART" id="SM00642">
    <property type="entry name" value="Aamy"/>
    <property type="match status" value="2"/>
</dbReference>
<gene>
    <name evidence="7" type="ORF">TSAR_009342</name>
</gene>
<dbReference type="Gene3D" id="3.90.400.10">
    <property type="entry name" value="Oligo-1,6-glucosidase, Domain 2"/>
    <property type="match status" value="2"/>
</dbReference>
<dbReference type="SUPFAM" id="SSF51011">
    <property type="entry name" value="Glycosyl hydrolase domain"/>
    <property type="match status" value="1"/>
</dbReference>
<evidence type="ECO:0000259" key="6">
    <source>
        <dbReference type="SMART" id="SM00642"/>
    </source>
</evidence>
<accession>A0A232F792</accession>
<dbReference type="InterPro" id="IPR006047">
    <property type="entry name" value="GH13_cat_dom"/>
</dbReference>
<dbReference type="InterPro" id="IPR017853">
    <property type="entry name" value="GH"/>
</dbReference>
<evidence type="ECO:0000313" key="7">
    <source>
        <dbReference type="EMBL" id="OXU26545.1"/>
    </source>
</evidence>
<dbReference type="PANTHER" id="PTHR10357">
    <property type="entry name" value="ALPHA-AMYLASE FAMILY MEMBER"/>
    <property type="match status" value="1"/>
</dbReference>
<dbReference type="OrthoDB" id="1740265at2759"/>
<dbReference type="PANTHER" id="PTHR10357:SF179">
    <property type="entry name" value="NEUTRAL AND BASIC AMINO ACID TRANSPORT PROTEIN RBAT"/>
    <property type="match status" value="1"/>
</dbReference>
<dbReference type="InterPro" id="IPR045857">
    <property type="entry name" value="O16G_dom_2"/>
</dbReference>
<dbReference type="EMBL" id="NNAY01000780">
    <property type="protein sequence ID" value="OXU26545.1"/>
    <property type="molecule type" value="Genomic_DNA"/>
</dbReference>
<keyword evidence="5" id="KW-0326">Glycosidase</keyword>
<name>A0A232F792_9HYME</name>
<sequence>MYQVWFVFAISKKEGPHVEISLLRENMRAVVALSTFALLFLGVCADSGWWKSMSLYQIYPRSFKDSDGDGIGDLKGIQSKLQHLVDSKFNAFWLSPVYPSPMVDFGYDISDFLSIDPVYGNMKDFEDLVEEAHNLSLKVIMDFVPNHSSDKHVWFEKSVKKIEPYTDYFIWHEGKIVDGVRRPPNNWVSVFRGSAWTWNEERQAYYFHQFAPEQPDLNYRNPVVVEEMKNVLRFWMNKGVDGFRMDAVPHLMEVEDLRDEPLSGNTNDPEDYGYTHHIYTNSLHETYEMVLQWREVVDEYKDCVMMIEAYTDTEKTMKYYQYGAHFPFNFAFITSADKSSSAGQIKSLVDSWMSNSPPNSVANWVAGNHDKPRLATRFGADLAPAITTIVQLLPGVAVTYYGEEIGMEDTWLSWEETQDPQGCNAGKSGYERASRDPARTPFQWDATTSAGFSTNPKTWLRVNDNYKKINLVAQKAAVKSNYKSFLKITDLRKWPAVKDGSLSTKLLNDQVFAFARTLEGARSVYVVVNFAYHPVTVNLQAFENASSELQLYHTTSDVKHRVGQKMSYLRWCVALLLCVGLAAGEIQNKGWWKNTVFYQVYPRSFMDSNGDGIGDLKGITSKLDHFKDAGIGAIWLSPIYASPMIDFGYDISDFRKIDENYGTMEDLQELTKKAKELGIKIIMDLVPNHTSDKHQWFVDSLKGDLKYAQYYIWREGKGENKPPNNWISVFSNSAWTYVNDLNLWYFHQFEYRQPDLNYANENVRKEMEDIITFWLDKGIDGFRIDAVPHLYEDDNLTDEPKSNAPGAIEGKDYTYLNHIYTKDDPRTYELVKSWRAVVDKYADEKNQDEKVILTEAYTSLINTTKYYNYGSHVPFNFNFIMNVNAASKPSEFKKVIDDWISSMPKDGVANWVMGNHDRSRIATRYPGRADQMTMLAMILPGIAVTYNGEEIAMEDKTDITWEETQDPQACNAGKEHFKEQSRDPNRTPFQWDATANAGFSTAKKTWIPVNSNYKKLNLAQQKKDEVSHYKLYKKLTALRKSEPLQAGSLETGILNDKVLAVVRRGTNETVTLLINFEDSVEKAVNIGDLTKKHTNHTVYASSIGSKMKWGAQLDDSAITLQGKESLVIISVNTGFSAVPLKAILSVALYALYKLF</sequence>
<dbReference type="SUPFAM" id="SSF51445">
    <property type="entry name" value="(Trans)glycosidases"/>
    <property type="match status" value="2"/>
</dbReference>
<dbReference type="GO" id="GO:0005975">
    <property type="term" value="P:carbohydrate metabolic process"/>
    <property type="evidence" value="ECO:0007669"/>
    <property type="project" value="InterPro"/>
</dbReference>
<dbReference type="AlphaFoldDB" id="A0A232F792"/>
<dbReference type="CDD" id="cd11328">
    <property type="entry name" value="AmyAc_maltase"/>
    <property type="match status" value="2"/>
</dbReference>